<sequence>MMQRVPESRTSLRQPTAKWTGNITGAGLSDDDDDDDDDDSLLSDEDEDDGSEAAPVTRRKPPVAAVREESDFSLANGNYDLSDDNDPDPDLDIGQADKRPKPQKAAQPAAPAENDGNSEDDF</sequence>
<dbReference type="Proteomes" id="UP000887566">
    <property type="component" value="Unplaced"/>
</dbReference>
<organism evidence="2 3">
    <name type="scientific">Plectus sambesii</name>
    <dbReference type="NCBI Taxonomy" id="2011161"/>
    <lineage>
        <taxon>Eukaryota</taxon>
        <taxon>Metazoa</taxon>
        <taxon>Ecdysozoa</taxon>
        <taxon>Nematoda</taxon>
        <taxon>Chromadorea</taxon>
        <taxon>Plectida</taxon>
        <taxon>Plectina</taxon>
        <taxon>Plectoidea</taxon>
        <taxon>Plectidae</taxon>
        <taxon>Plectus</taxon>
    </lineage>
</organism>
<reference evidence="3" key="1">
    <citation type="submission" date="2022-11" db="UniProtKB">
        <authorList>
            <consortium name="WormBaseParasite"/>
        </authorList>
    </citation>
    <scope>IDENTIFICATION</scope>
</reference>
<evidence type="ECO:0000313" key="3">
    <source>
        <dbReference type="WBParaSite" id="PSAMB.scaffold36size104415.g928.t1"/>
    </source>
</evidence>
<evidence type="ECO:0000313" key="2">
    <source>
        <dbReference type="Proteomes" id="UP000887566"/>
    </source>
</evidence>
<feature type="compositionally biased region" description="Polar residues" evidence="1">
    <location>
        <begin position="8"/>
        <end position="23"/>
    </location>
</feature>
<keyword evidence="2" id="KW-1185">Reference proteome</keyword>
<proteinExistence type="predicted"/>
<name>A0A914WDD6_9BILA</name>
<feature type="compositionally biased region" description="Acidic residues" evidence="1">
    <location>
        <begin position="81"/>
        <end position="91"/>
    </location>
</feature>
<dbReference type="WBParaSite" id="PSAMB.scaffold36size104415.g928.t1">
    <property type="protein sequence ID" value="PSAMB.scaffold36size104415.g928.t1"/>
    <property type="gene ID" value="PSAMB.scaffold36size104415.g928"/>
</dbReference>
<protein>
    <submittedName>
        <fullName evidence="3">Uncharacterized protein</fullName>
    </submittedName>
</protein>
<evidence type="ECO:0000256" key="1">
    <source>
        <dbReference type="SAM" id="MobiDB-lite"/>
    </source>
</evidence>
<feature type="region of interest" description="Disordered" evidence="1">
    <location>
        <begin position="1"/>
        <end position="122"/>
    </location>
</feature>
<feature type="compositionally biased region" description="Acidic residues" evidence="1">
    <location>
        <begin position="29"/>
        <end position="51"/>
    </location>
</feature>
<dbReference type="AlphaFoldDB" id="A0A914WDD6"/>
<accession>A0A914WDD6</accession>
<feature type="compositionally biased region" description="Low complexity" evidence="1">
    <location>
        <begin position="103"/>
        <end position="112"/>
    </location>
</feature>